<dbReference type="Proteomes" id="UP001284601">
    <property type="component" value="Unassembled WGS sequence"/>
</dbReference>
<evidence type="ECO:0000256" key="1">
    <source>
        <dbReference type="ARBA" id="ARBA00004651"/>
    </source>
</evidence>
<feature type="transmembrane region" description="Helical" evidence="7">
    <location>
        <begin position="269"/>
        <end position="287"/>
    </location>
</feature>
<feature type="transmembrane region" description="Helical" evidence="7">
    <location>
        <begin position="238"/>
        <end position="257"/>
    </location>
</feature>
<evidence type="ECO:0000256" key="6">
    <source>
        <dbReference type="SAM" id="MobiDB-lite"/>
    </source>
</evidence>
<dbReference type="InterPro" id="IPR001851">
    <property type="entry name" value="ABC_transp_permease"/>
</dbReference>
<evidence type="ECO:0000256" key="4">
    <source>
        <dbReference type="ARBA" id="ARBA00022989"/>
    </source>
</evidence>
<feature type="transmembrane region" description="Helical" evidence="7">
    <location>
        <begin position="319"/>
        <end position="341"/>
    </location>
</feature>
<keyword evidence="9" id="KW-1185">Reference proteome</keyword>
<keyword evidence="2" id="KW-1003">Cell membrane</keyword>
<evidence type="ECO:0000256" key="7">
    <source>
        <dbReference type="SAM" id="Phobius"/>
    </source>
</evidence>
<feature type="transmembrane region" description="Helical" evidence="7">
    <location>
        <begin position="29"/>
        <end position="48"/>
    </location>
</feature>
<keyword evidence="3 7" id="KW-0812">Transmembrane</keyword>
<organism evidence="8 9">
    <name type="scientific">Conexibacter stalactiti</name>
    <dbReference type="NCBI Taxonomy" id="1940611"/>
    <lineage>
        <taxon>Bacteria</taxon>
        <taxon>Bacillati</taxon>
        <taxon>Actinomycetota</taxon>
        <taxon>Thermoleophilia</taxon>
        <taxon>Solirubrobacterales</taxon>
        <taxon>Conexibacteraceae</taxon>
        <taxon>Conexibacter</taxon>
    </lineage>
</organism>
<dbReference type="Pfam" id="PF02653">
    <property type="entry name" value="BPD_transp_2"/>
    <property type="match status" value="1"/>
</dbReference>
<proteinExistence type="predicted"/>
<feature type="transmembrane region" description="Helical" evidence="7">
    <location>
        <begin position="122"/>
        <end position="143"/>
    </location>
</feature>
<evidence type="ECO:0000256" key="3">
    <source>
        <dbReference type="ARBA" id="ARBA00022692"/>
    </source>
</evidence>
<evidence type="ECO:0000313" key="9">
    <source>
        <dbReference type="Proteomes" id="UP001284601"/>
    </source>
</evidence>
<dbReference type="PANTHER" id="PTHR32196">
    <property type="entry name" value="ABC TRANSPORTER PERMEASE PROTEIN YPHD-RELATED-RELATED"/>
    <property type="match status" value="1"/>
</dbReference>
<sequence>MTDTTTEASAATAARLEPRPRRRPSVRLGALRELALLPVIVIALIVGSSLDSAFLTTDNILSNVLAASAVLAVLTAAASMIIIGGHFDLSAQSLVAFAPMVSIWLVVPEAAGGAGIGLPPAVGLVAMFAIGGAIGAINGLLVAKLRLNSFIVTLAMLILLQGVTLGVSGGETLTSLPEVFTYLGTASYLGIPAEVWVAGLVFLAGGLFMRYTVTGRQIYAMGGNADAARAAGVRIERLTWGLFVASGMLAALAGLLMTSRIASVTASQGSDIMFTVFAAAVIGGIDLNGGRGRMIGAVTGVVLLGVIQNILLISDVPSFWVNAIYGAIILLALMLGALAQGSLLGRLLRRRGGVAVAEGGADAR</sequence>
<feature type="transmembrane region" description="Helical" evidence="7">
    <location>
        <begin position="150"/>
        <end position="168"/>
    </location>
</feature>
<accession>A0ABU4HY37</accession>
<comment type="caution">
    <text evidence="8">The sequence shown here is derived from an EMBL/GenBank/DDBJ whole genome shotgun (WGS) entry which is preliminary data.</text>
</comment>
<evidence type="ECO:0000313" key="8">
    <source>
        <dbReference type="EMBL" id="MDW5598140.1"/>
    </source>
</evidence>
<dbReference type="PANTHER" id="PTHR32196:SF72">
    <property type="entry name" value="RIBOSE IMPORT PERMEASE PROTEIN RBSC"/>
    <property type="match status" value="1"/>
</dbReference>
<evidence type="ECO:0000256" key="2">
    <source>
        <dbReference type="ARBA" id="ARBA00022475"/>
    </source>
</evidence>
<comment type="subcellular location">
    <subcellularLocation>
        <location evidence="1">Cell membrane</location>
        <topology evidence="1">Multi-pass membrane protein</topology>
    </subcellularLocation>
</comment>
<keyword evidence="4 7" id="KW-1133">Transmembrane helix</keyword>
<feature type="transmembrane region" description="Helical" evidence="7">
    <location>
        <begin position="94"/>
        <end position="116"/>
    </location>
</feature>
<dbReference type="RefSeq" id="WP_318600607.1">
    <property type="nucleotide sequence ID" value="NZ_JAWSTH010000121.1"/>
</dbReference>
<feature type="compositionally biased region" description="Low complexity" evidence="6">
    <location>
        <begin position="1"/>
        <end position="15"/>
    </location>
</feature>
<dbReference type="EMBL" id="JAWSTH010000121">
    <property type="protein sequence ID" value="MDW5598140.1"/>
    <property type="molecule type" value="Genomic_DNA"/>
</dbReference>
<keyword evidence="5 7" id="KW-0472">Membrane</keyword>
<feature type="transmembrane region" description="Helical" evidence="7">
    <location>
        <begin position="188"/>
        <end position="209"/>
    </location>
</feature>
<feature type="region of interest" description="Disordered" evidence="6">
    <location>
        <begin position="1"/>
        <end position="20"/>
    </location>
</feature>
<dbReference type="CDD" id="cd06579">
    <property type="entry name" value="TM_PBP1_transp_AraH_like"/>
    <property type="match status" value="1"/>
</dbReference>
<reference evidence="9" key="1">
    <citation type="submission" date="2023-07" db="EMBL/GenBank/DDBJ databases">
        <title>Conexibacter stalactiti sp. nov., isolated from stalactites in a lava cave and emended description of the genus Conexibacter.</title>
        <authorList>
            <person name="Lee S.D."/>
        </authorList>
    </citation>
    <scope>NUCLEOTIDE SEQUENCE [LARGE SCALE GENOMIC DNA]</scope>
    <source>
        <strain evidence="9">KCTC 39840</strain>
    </source>
</reference>
<gene>
    <name evidence="8" type="ORF">R7226_27535</name>
</gene>
<feature type="transmembrane region" description="Helical" evidence="7">
    <location>
        <begin position="60"/>
        <end position="82"/>
    </location>
</feature>
<evidence type="ECO:0000256" key="5">
    <source>
        <dbReference type="ARBA" id="ARBA00023136"/>
    </source>
</evidence>
<feature type="transmembrane region" description="Helical" evidence="7">
    <location>
        <begin position="294"/>
        <end position="313"/>
    </location>
</feature>
<protein>
    <submittedName>
        <fullName evidence="8">ABC transporter permease</fullName>
    </submittedName>
</protein>
<name>A0ABU4HY37_9ACTN</name>